<reference evidence="13 14" key="1">
    <citation type="submission" date="2020-04" db="EMBL/GenBank/DDBJ databases">
        <authorList>
            <person name="Laetsch R D."/>
            <person name="Stevens L."/>
            <person name="Kumar S."/>
            <person name="Blaxter L. M."/>
        </authorList>
    </citation>
    <scope>NUCLEOTIDE SEQUENCE [LARGE SCALE GENOMIC DNA]</scope>
</reference>
<evidence type="ECO:0000256" key="2">
    <source>
        <dbReference type="ARBA" id="ARBA00022676"/>
    </source>
</evidence>
<evidence type="ECO:0000256" key="6">
    <source>
        <dbReference type="ARBA" id="ARBA00022989"/>
    </source>
</evidence>
<dbReference type="AlphaFoldDB" id="A0A8S1ENH7"/>
<dbReference type="PANTHER" id="PTHR45918:SF1">
    <property type="entry name" value="ALPHA-1,3_1,6-MANNOSYLTRANSFERASE ALG2"/>
    <property type="match status" value="1"/>
</dbReference>
<evidence type="ECO:0000256" key="3">
    <source>
        <dbReference type="ARBA" id="ARBA00022679"/>
    </source>
</evidence>
<evidence type="ECO:0000256" key="1">
    <source>
        <dbReference type="ARBA" id="ARBA00004922"/>
    </source>
</evidence>
<dbReference type="GO" id="GO:0005789">
    <property type="term" value="C:endoplasmic reticulum membrane"/>
    <property type="evidence" value="ECO:0007669"/>
    <property type="project" value="UniProtKB-SubCell"/>
</dbReference>
<evidence type="ECO:0000259" key="11">
    <source>
        <dbReference type="Pfam" id="PF00534"/>
    </source>
</evidence>
<gene>
    <name evidence="13" type="ORF">CBOVIS_LOCUS6144</name>
</gene>
<dbReference type="Proteomes" id="UP000494206">
    <property type="component" value="Unassembled WGS sequence"/>
</dbReference>
<dbReference type="SUPFAM" id="SSF53756">
    <property type="entry name" value="UDP-Glycosyltransferase/glycogen phosphorylase"/>
    <property type="match status" value="1"/>
</dbReference>
<feature type="domain" description="Glycosyl transferase family 1" evidence="11">
    <location>
        <begin position="206"/>
        <end position="375"/>
    </location>
</feature>
<keyword evidence="6 10" id="KW-1133">Transmembrane helix</keyword>
<evidence type="ECO:0000256" key="8">
    <source>
        <dbReference type="ARBA" id="ARBA00045103"/>
    </source>
</evidence>
<keyword evidence="7 10" id="KW-0472">Membrane</keyword>
<keyword evidence="14" id="KW-1185">Reference proteome</keyword>
<dbReference type="EC" id="2.4.1.257" evidence="10"/>
<evidence type="ECO:0000256" key="7">
    <source>
        <dbReference type="ARBA" id="ARBA00023136"/>
    </source>
</evidence>
<dbReference type="CDD" id="cd03805">
    <property type="entry name" value="GT4_ALG2-like"/>
    <property type="match status" value="1"/>
</dbReference>
<keyword evidence="5" id="KW-0256">Endoplasmic reticulum</keyword>
<evidence type="ECO:0000256" key="9">
    <source>
        <dbReference type="ARBA" id="ARBA00045104"/>
    </source>
</evidence>
<evidence type="ECO:0000313" key="14">
    <source>
        <dbReference type="Proteomes" id="UP000494206"/>
    </source>
</evidence>
<dbReference type="Gene3D" id="3.40.50.2000">
    <property type="entry name" value="Glycogen Phosphorylase B"/>
    <property type="match status" value="2"/>
</dbReference>
<evidence type="ECO:0000256" key="10">
    <source>
        <dbReference type="RuleBase" id="RU367136"/>
    </source>
</evidence>
<keyword evidence="4 10" id="KW-0812">Transmembrane</keyword>
<feature type="domain" description="Glycosyltransferase subfamily 4-like N-terminal" evidence="12">
    <location>
        <begin position="12"/>
        <end position="187"/>
    </location>
</feature>
<comment type="subcellular location">
    <subcellularLocation>
        <location evidence="10">Endoplasmic reticulum membrane</location>
        <topology evidence="10">Single-pass membrane protein</topology>
    </subcellularLocation>
</comment>
<comment type="function">
    <text evidence="10">Mannosylates Man(2)GlcNAc(2)-dolichol diphosphate and Man(1)GlcNAc(2)-dolichol diphosphate to form Man(3)GlcNAc(2)-dolichol diphosphate.</text>
</comment>
<dbReference type="InterPro" id="IPR001296">
    <property type="entry name" value="Glyco_trans_1"/>
</dbReference>
<name>A0A8S1ENH7_9PELO</name>
<comment type="catalytic activity">
    <reaction evidence="8 10">
        <text>a beta-D-Man-(1-&gt;4)-beta-D-GlcNAc-(1-&gt;4)-alpha-D-GlcNAc-diphospho-di-trans,poly-cis-dolichol + GDP-alpha-D-mannose = an alpha-D-Man-(1-&gt;3)-beta-D-Man-(1-&gt;4)-beta-D-GlcNAc-(1-&gt;4)-alpha-D-GlcNAc-diphospho-di-trans,poly-cis-dolichol + GDP + H(+)</text>
        <dbReference type="Rhea" id="RHEA:29515"/>
        <dbReference type="Rhea" id="RHEA-COMP:19511"/>
        <dbReference type="Rhea" id="RHEA-COMP:19513"/>
        <dbReference type="ChEBI" id="CHEBI:15378"/>
        <dbReference type="ChEBI" id="CHEBI:57527"/>
        <dbReference type="ChEBI" id="CHEBI:58189"/>
        <dbReference type="ChEBI" id="CHEBI:58472"/>
        <dbReference type="ChEBI" id="CHEBI:132510"/>
        <dbReference type="EC" id="2.4.1.132"/>
    </reaction>
    <physiologicalReaction direction="left-to-right" evidence="8 10">
        <dbReference type="Rhea" id="RHEA:29516"/>
    </physiologicalReaction>
</comment>
<dbReference type="GO" id="GO:0102704">
    <property type="term" value="F:GDP-Man:Man(2)GlcNAc(2)-PP-Dol alpha-1,6-mannosyltransferase activity"/>
    <property type="evidence" value="ECO:0007669"/>
    <property type="project" value="UniProtKB-UniRule"/>
</dbReference>
<comment type="similarity">
    <text evidence="10">Belongs to the glycosyltransferase group 1 family.</text>
</comment>
<keyword evidence="3 10" id="KW-0808">Transferase</keyword>
<dbReference type="PANTHER" id="PTHR45918">
    <property type="entry name" value="ALPHA-1,3/1,6-MANNOSYLTRANSFERASE ALG2"/>
    <property type="match status" value="1"/>
</dbReference>
<comment type="catalytic activity">
    <reaction evidence="9 10">
        <text>an alpha-D-Man-(1-&gt;3)-beta-D-Man-(1-&gt;4)-beta-D-GlcNAc-(1-&gt;4)-alpha-D-GlcNAc-diphospho-di-trans,poly-cis-dolichol + GDP-alpha-D-mannose = an alpha-D-Man-(1-&gt;3)-[alpha-D-Man-(1-&gt;6)]-beta-D-Man-(1-&gt;4)-beta-D-GlcNAc-(1-&gt;4)-alpha-D-GlcNAc-diphospho-di-trans,poly-cis-dolichol + GDP + H(+)</text>
        <dbReference type="Rhea" id="RHEA:29519"/>
        <dbReference type="Rhea" id="RHEA-COMP:19513"/>
        <dbReference type="Rhea" id="RHEA-COMP:19515"/>
        <dbReference type="ChEBI" id="CHEBI:15378"/>
        <dbReference type="ChEBI" id="CHEBI:57527"/>
        <dbReference type="ChEBI" id="CHEBI:58189"/>
        <dbReference type="ChEBI" id="CHEBI:132510"/>
        <dbReference type="ChEBI" id="CHEBI:132511"/>
        <dbReference type="EC" id="2.4.1.257"/>
    </reaction>
    <physiologicalReaction direction="left-to-right" evidence="9 10">
        <dbReference type="Rhea" id="RHEA:29520"/>
    </physiologicalReaction>
</comment>
<dbReference type="EC" id="2.4.1.132" evidence="10"/>
<dbReference type="InterPro" id="IPR028098">
    <property type="entry name" value="Glyco_trans_4-like_N"/>
</dbReference>
<dbReference type="GO" id="GO:0004378">
    <property type="term" value="F:GDP-Man:Man(1)GlcNAc(2)-PP-Dol alpha-1,3-mannosyltransferase activity"/>
    <property type="evidence" value="ECO:0007669"/>
    <property type="project" value="UniProtKB-UniRule"/>
</dbReference>
<keyword evidence="2 10" id="KW-0328">Glycosyltransferase</keyword>
<evidence type="ECO:0000256" key="4">
    <source>
        <dbReference type="ARBA" id="ARBA00022692"/>
    </source>
</evidence>
<organism evidence="13 14">
    <name type="scientific">Caenorhabditis bovis</name>
    <dbReference type="NCBI Taxonomy" id="2654633"/>
    <lineage>
        <taxon>Eukaryota</taxon>
        <taxon>Metazoa</taxon>
        <taxon>Ecdysozoa</taxon>
        <taxon>Nematoda</taxon>
        <taxon>Chromadorea</taxon>
        <taxon>Rhabditida</taxon>
        <taxon>Rhabditina</taxon>
        <taxon>Rhabditomorpha</taxon>
        <taxon>Rhabditoidea</taxon>
        <taxon>Rhabditidae</taxon>
        <taxon>Peloderinae</taxon>
        <taxon>Caenorhabditis</taxon>
    </lineage>
</organism>
<protein>
    <recommendedName>
        <fullName evidence="10">Alpha-1,3/1,6-mannosyltransferase ALG2</fullName>
        <ecNumber evidence="10">2.4.1.132</ecNumber>
        <ecNumber evidence="10">2.4.1.257</ecNumber>
    </recommendedName>
    <alternativeName>
        <fullName evidence="10">GDP-Man:Man(1)GlcNAc(2)-PP-Dol alpha-1,3-mannosyltransferase</fullName>
    </alternativeName>
</protein>
<dbReference type="InterPro" id="IPR027054">
    <property type="entry name" value="ALG2"/>
</dbReference>
<accession>A0A8S1ENH7</accession>
<dbReference type="OrthoDB" id="448893at2759"/>
<evidence type="ECO:0000313" key="13">
    <source>
        <dbReference type="EMBL" id="CAB3403717.1"/>
    </source>
</evidence>
<dbReference type="Pfam" id="PF13439">
    <property type="entry name" value="Glyco_transf_4"/>
    <property type="match status" value="1"/>
</dbReference>
<comment type="pathway">
    <text evidence="1 10">Protein modification; protein glycosylation.</text>
</comment>
<comment type="caution">
    <text evidence="13">The sequence shown here is derived from an EMBL/GenBank/DDBJ whole genome shotgun (WGS) entry which is preliminary data.</text>
</comment>
<evidence type="ECO:0000259" key="12">
    <source>
        <dbReference type="Pfam" id="PF13439"/>
    </source>
</evidence>
<sequence length="400" mass="45623">MRVTILHPDLGIGGAERLIVDAAVALQNKGHQVRVVTNQFDRSHAFKETEQLEISSVLQWFPRSLFGKMHALFAYFKMIVAAFYIAFFYSSDVILSDQVSASLIVLKYLTSARLIFYCHFPDMLLTKRETAAKSIYRYVLDKFEEYTTSLADVICVNSKFTASIVRNTFKSLKNRELTVIYPSLNTEFFDSIESCDLSSIIPPGIQYVFTSLNRFERKKNIILAIEAFAKLREDLSQEEFSRCHLVIAGGYDKNNAENLEYFDECVQSSNELKIPIDQIRFITSPSDEKKISLIRRSRAVLYTPDREHFGIVPVEAMYLGAPVIAVNSGGPMESVENETTGFLVDQTPEEFALKMLELIKSEHKYNYMSKEGPKRVNRLFGFAAFTKKFDAIVRGENVDN</sequence>
<dbReference type="Pfam" id="PF00534">
    <property type="entry name" value="Glycos_transf_1"/>
    <property type="match status" value="1"/>
</dbReference>
<dbReference type="EMBL" id="CADEPM010000004">
    <property type="protein sequence ID" value="CAB3403717.1"/>
    <property type="molecule type" value="Genomic_DNA"/>
</dbReference>
<feature type="transmembrane region" description="Helical" evidence="10">
    <location>
        <begin position="72"/>
        <end position="89"/>
    </location>
</feature>
<evidence type="ECO:0000256" key="5">
    <source>
        <dbReference type="ARBA" id="ARBA00022824"/>
    </source>
</evidence>
<proteinExistence type="inferred from homology"/>
<dbReference type="FunFam" id="3.40.50.2000:FF:000210">
    <property type="entry name" value="Alpha-1,3/1,6-mannosyltransferase ALG2"/>
    <property type="match status" value="1"/>
</dbReference>